<dbReference type="RefSeq" id="WP_386668468.1">
    <property type="nucleotide sequence ID" value="NZ_JBHLTG010000002.1"/>
</dbReference>
<dbReference type="Gene3D" id="3.40.50.2300">
    <property type="match status" value="1"/>
</dbReference>
<evidence type="ECO:0000259" key="7">
    <source>
        <dbReference type="PROSITE" id="PS50110"/>
    </source>
</evidence>
<dbReference type="PANTHER" id="PTHR43214:SF24">
    <property type="entry name" value="TRANSCRIPTIONAL REGULATORY PROTEIN NARL-RELATED"/>
    <property type="match status" value="1"/>
</dbReference>
<dbReference type="Proteomes" id="UP001589896">
    <property type="component" value="Unassembled WGS sequence"/>
</dbReference>
<dbReference type="InterPro" id="IPR001789">
    <property type="entry name" value="Sig_transdc_resp-reg_receiver"/>
</dbReference>
<keyword evidence="2" id="KW-0805">Transcription regulation</keyword>
<evidence type="ECO:0000256" key="5">
    <source>
        <dbReference type="PROSITE-ProRule" id="PRU00169"/>
    </source>
</evidence>
<protein>
    <submittedName>
        <fullName evidence="8">Response regulator</fullName>
    </submittedName>
</protein>
<gene>
    <name evidence="8" type="ORF">ACFFGH_11845</name>
</gene>
<feature type="modified residue" description="4-aspartylphosphate" evidence="5">
    <location>
        <position position="60"/>
    </location>
</feature>
<dbReference type="PROSITE" id="PS00622">
    <property type="entry name" value="HTH_LUXR_1"/>
    <property type="match status" value="1"/>
</dbReference>
<accession>A0ABV6RNH9</accession>
<evidence type="ECO:0000313" key="8">
    <source>
        <dbReference type="EMBL" id="MFC0678531.1"/>
    </source>
</evidence>
<evidence type="ECO:0000256" key="2">
    <source>
        <dbReference type="ARBA" id="ARBA00023015"/>
    </source>
</evidence>
<dbReference type="Pfam" id="PF00196">
    <property type="entry name" value="GerE"/>
    <property type="match status" value="1"/>
</dbReference>
<dbReference type="SUPFAM" id="SSF46894">
    <property type="entry name" value="C-terminal effector domain of the bipartite response regulators"/>
    <property type="match status" value="1"/>
</dbReference>
<dbReference type="SUPFAM" id="SSF52172">
    <property type="entry name" value="CheY-like"/>
    <property type="match status" value="1"/>
</dbReference>
<dbReference type="SMART" id="SM00421">
    <property type="entry name" value="HTH_LUXR"/>
    <property type="match status" value="1"/>
</dbReference>
<evidence type="ECO:0000256" key="1">
    <source>
        <dbReference type="ARBA" id="ARBA00022553"/>
    </source>
</evidence>
<keyword evidence="3" id="KW-0238">DNA-binding</keyword>
<keyword evidence="9" id="KW-1185">Reference proteome</keyword>
<keyword evidence="1 5" id="KW-0597">Phosphoprotein</keyword>
<reference evidence="8 9" key="1">
    <citation type="submission" date="2024-09" db="EMBL/GenBank/DDBJ databases">
        <authorList>
            <person name="Sun Q."/>
            <person name="Mori K."/>
        </authorList>
    </citation>
    <scope>NUCLEOTIDE SEQUENCE [LARGE SCALE GENOMIC DNA]</scope>
    <source>
        <strain evidence="8 9">KCTC 23076</strain>
    </source>
</reference>
<name>A0ABV6RNH9_9GAMM</name>
<dbReference type="PROSITE" id="PS50110">
    <property type="entry name" value="RESPONSE_REGULATORY"/>
    <property type="match status" value="1"/>
</dbReference>
<dbReference type="CDD" id="cd17535">
    <property type="entry name" value="REC_NarL-like"/>
    <property type="match status" value="1"/>
</dbReference>
<dbReference type="Pfam" id="PF00072">
    <property type="entry name" value="Response_reg"/>
    <property type="match status" value="1"/>
</dbReference>
<evidence type="ECO:0000256" key="3">
    <source>
        <dbReference type="ARBA" id="ARBA00023125"/>
    </source>
</evidence>
<dbReference type="SMART" id="SM00448">
    <property type="entry name" value="REC"/>
    <property type="match status" value="1"/>
</dbReference>
<dbReference type="EMBL" id="JBHLTG010000002">
    <property type="protein sequence ID" value="MFC0678531.1"/>
    <property type="molecule type" value="Genomic_DNA"/>
</dbReference>
<evidence type="ECO:0000256" key="4">
    <source>
        <dbReference type="ARBA" id="ARBA00023163"/>
    </source>
</evidence>
<proteinExistence type="predicted"/>
<organism evidence="8 9">
    <name type="scientific">Lysobacter korlensis</name>
    <dbReference type="NCBI Taxonomy" id="553636"/>
    <lineage>
        <taxon>Bacteria</taxon>
        <taxon>Pseudomonadati</taxon>
        <taxon>Pseudomonadota</taxon>
        <taxon>Gammaproteobacteria</taxon>
        <taxon>Lysobacterales</taxon>
        <taxon>Lysobacteraceae</taxon>
        <taxon>Lysobacter</taxon>
    </lineage>
</organism>
<dbReference type="InterPro" id="IPR011006">
    <property type="entry name" value="CheY-like_superfamily"/>
</dbReference>
<dbReference type="InterPro" id="IPR058245">
    <property type="entry name" value="NreC/VraR/RcsB-like_REC"/>
</dbReference>
<comment type="caution">
    <text evidence="8">The sequence shown here is derived from an EMBL/GenBank/DDBJ whole genome shotgun (WGS) entry which is preliminary data.</text>
</comment>
<evidence type="ECO:0000259" key="6">
    <source>
        <dbReference type="PROSITE" id="PS50043"/>
    </source>
</evidence>
<dbReference type="CDD" id="cd06170">
    <property type="entry name" value="LuxR_C_like"/>
    <property type="match status" value="1"/>
</dbReference>
<dbReference type="PROSITE" id="PS50043">
    <property type="entry name" value="HTH_LUXR_2"/>
    <property type="match status" value="1"/>
</dbReference>
<sequence length="222" mass="23470">MTATPDAIRVLIVDDDALVRAGLRLMLGGAPDLEVVGDISDGDEVLDAVRSWSPDVVLMDVRMSRVDGISAIRRLRDAALPSMPAVIVLTTFRTDATVLDALRAGAAGFLLKHTPPSEIVTAIRTAAAGQPTVSPDVLRQLIDHVAASELRPPAPSVDPLAPLTDRERKVALAVAEGLGNAEIAERLFLSHGSVKAHISSALTKLSLDNRIQLAILAHDARP</sequence>
<dbReference type="PRINTS" id="PR00038">
    <property type="entry name" value="HTHLUXR"/>
</dbReference>
<feature type="domain" description="HTH luxR-type" evidence="6">
    <location>
        <begin position="156"/>
        <end position="221"/>
    </location>
</feature>
<feature type="domain" description="Response regulatory" evidence="7">
    <location>
        <begin position="9"/>
        <end position="127"/>
    </location>
</feature>
<dbReference type="InterPro" id="IPR039420">
    <property type="entry name" value="WalR-like"/>
</dbReference>
<dbReference type="InterPro" id="IPR016032">
    <property type="entry name" value="Sig_transdc_resp-reg_C-effctor"/>
</dbReference>
<dbReference type="InterPro" id="IPR000792">
    <property type="entry name" value="Tscrpt_reg_LuxR_C"/>
</dbReference>
<evidence type="ECO:0000313" key="9">
    <source>
        <dbReference type="Proteomes" id="UP001589896"/>
    </source>
</evidence>
<keyword evidence="4" id="KW-0804">Transcription</keyword>
<dbReference type="PANTHER" id="PTHR43214">
    <property type="entry name" value="TWO-COMPONENT RESPONSE REGULATOR"/>
    <property type="match status" value="1"/>
</dbReference>